<keyword evidence="1" id="KW-0732">Signal</keyword>
<reference evidence="3 4" key="1">
    <citation type="submission" date="2020-08" db="EMBL/GenBank/DDBJ databases">
        <title>Functional genomics of gut bacteria from endangered species of beetles.</title>
        <authorList>
            <person name="Carlos-Shanley C."/>
        </authorList>
    </citation>
    <scope>NUCLEOTIDE SEQUENCE [LARGE SCALE GENOMIC DNA]</scope>
    <source>
        <strain evidence="3 4">S00070</strain>
    </source>
</reference>
<evidence type="ECO:0000259" key="2">
    <source>
        <dbReference type="Pfam" id="PF00144"/>
    </source>
</evidence>
<feature type="domain" description="Beta-lactamase-related" evidence="2">
    <location>
        <begin position="42"/>
        <end position="336"/>
    </location>
</feature>
<dbReference type="AlphaFoldDB" id="A0A841EK56"/>
<dbReference type="EMBL" id="JACHKT010000001">
    <property type="protein sequence ID" value="MBB6001413.1"/>
    <property type="molecule type" value="Genomic_DNA"/>
</dbReference>
<dbReference type="SUPFAM" id="SSF56601">
    <property type="entry name" value="beta-lactamase/transpeptidase-like"/>
    <property type="match status" value="1"/>
</dbReference>
<evidence type="ECO:0000256" key="1">
    <source>
        <dbReference type="SAM" id="SignalP"/>
    </source>
</evidence>
<keyword evidence="4" id="KW-1185">Reference proteome</keyword>
<dbReference type="InterPro" id="IPR001466">
    <property type="entry name" value="Beta-lactam-related"/>
</dbReference>
<evidence type="ECO:0000313" key="3">
    <source>
        <dbReference type="EMBL" id="MBB6001413.1"/>
    </source>
</evidence>
<organism evidence="3 4">
    <name type="scientific">Arcicella rosea</name>
    <dbReference type="NCBI Taxonomy" id="502909"/>
    <lineage>
        <taxon>Bacteria</taxon>
        <taxon>Pseudomonadati</taxon>
        <taxon>Bacteroidota</taxon>
        <taxon>Cytophagia</taxon>
        <taxon>Cytophagales</taxon>
        <taxon>Flectobacillaceae</taxon>
        <taxon>Arcicella</taxon>
    </lineage>
</organism>
<feature type="signal peptide" evidence="1">
    <location>
        <begin position="1"/>
        <end position="20"/>
    </location>
</feature>
<protein>
    <submittedName>
        <fullName evidence="3">CubicO group peptidase (Beta-lactamase class C family)</fullName>
    </submittedName>
</protein>
<sequence>MKKNILLLWLFFGLAGNAFAQEQYAKLNQWLENNVDDMGGRAILMVYQDGKIVYSHAVNQMNNRQKILGKLIASRQGKTADFSDYTANSKQPIASCSKWLSAALVMTFVDEGKLKLTDTVGKFLPVLSKNGKGAITIKQCLSHTTGILSPDLRENLKEIRAIGSMDEAIEQIAQYPIEGQAGKVFRYSNTGLQIAGAVIEKISGKSFETLFAERIASPLEMKNTDFGKAKVALPAGGASSTPNDYMNFLKMILNKGNFQGKQILSEKSIAEMQVNRITAEVKVAHSPTEAGGLGYGFGEWMMANGAISSPGLFGSFPWINNDKKYCAFLMTFYLKSDGRQEKYVELRKLVEASLL</sequence>
<dbReference type="Proteomes" id="UP000524404">
    <property type="component" value="Unassembled WGS sequence"/>
</dbReference>
<dbReference type="Pfam" id="PF00144">
    <property type="entry name" value="Beta-lactamase"/>
    <property type="match status" value="1"/>
</dbReference>
<dbReference type="PANTHER" id="PTHR43283">
    <property type="entry name" value="BETA-LACTAMASE-RELATED"/>
    <property type="match status" value="1"/>
</dbReference>
<dbReference type="InterPro" id="IPR012338">
    <property type="entry name" value="Beta-lactam/transpept-like"/>
</dbReference>
<evidence type="ECO:0000313" key="4">
    <source>
        <dbReference type="Proteomes" id="UP000524404"/>
    </source>
</evidence>
<gene>
    <name evidence="3" type="ORF">HNP25_000052</name>
</gene>
<comment type="caution">
    <text evidence="3">The sequence shown here is derived from an EMBL/GenBank/DDBJ whole genome shotgun (WGS) entry which is preliminary data.</text>
</comment>
<feature type="chain" id="PRO_5032369665" evidence="1">
    <location>
        <begin position="21"/>
        <end position="355"/>
    </location>
</feature>
<accession>A0A841EK56</accession>
<dbReference type="InterPro" id="IPR050789">
    <property type="entry name" value="Diverse_Enzym_Activities"/>
</dbReference>
<dbReference type="RefSeq" id="WP_184128345.1">
    <property type="nucleotide sequence ID" value="NZ_JACHKT010000001.1"/>
</dbReference>
<dbReference type="PANTHER" id="PTHR43283:SF3">
    <property type="entry name" value="BETA-LACTAMASE FAMILY PROTEIN (AFU_ORTHOLOGUE AFUA_5G07500)"/>
    <property type="match status" value="1"/>
</dbReference>
<dbReference type="Gene3D" id="3.40.710.10">
    <property type="entry name" value="DD-peptidase/beta-lactamase superfamily"/>
    <property type="match status" value="1"/>
</dbReference>
<name>A0A841EK56_9BACT</name>
<proteinExistence type="predicted"/>